<feature type="domain" description="Spore coat protein X/V" evidence="1">
    <location>
        <begin position="102"/>
        <end position="158"/>
    </location>
</feature>
<dbReference type="InterPro" id="IPR011428">
    <property type="entry name" value="Spore_coat_X/V"/>
</dbReference>
<reference evidence="2 3" key="1">
    <citation type="submission" date="2013-08" db="EMBL/GenBank/DDBJ databases">
        <authorList>
            <person name="Weinstock G."/>
            <person name="Sodergren E."/>
            <person name="Wylie T."/>
            <person name="Fulton L."/>
            <person name="Fulton R."/>
            <person name="Fronick C."/>
            <person name="O'Laughlin M."/>
            <person name="Godfrey J."/>
            <person name="Miner T."/>
            <person name="Herter B."/>
            <person name="Appelbaum E."/>
            <person name="Cordes M."/>
            <person name="Lek S."/>
            <person name="Wollam A."/>
            <person name="Pepin K.H."/>
            <person name="Palsikar V.B."/>
            <person name="Mitreva M."/>
            <person name="Wilson R.K."/>
        </authorList>
    </citation>
    <scope>NUCLEOTIDE SEQUENCE [LARGE SCALE GENOMIC DNA]</scope>
    <source>
        <strain evidence="2 3">ATCC 12856</strain>
    </source>
</reference>
<protein>
    <submittedName>
        <fullName evidence="2">Spore Coat Protein X and V domain protein</fullName>
    </submittedName>
</protein>
<keyword evidence="2" id="KW-0946">Virion</keyword>
<sequence length="159" mass="17873">MFRYDERDAYCCNNDKQSWDTKFDILDLNCHHRVDDDILEQDAKQVESTIQKSNELIVIKDSCDVKVKTTDTRAAVNLQAALQFAIAAVIDISVSGSDDDSKISQKLLQKIQVKQIHNQKTVIENSKGVKVKTKDTDLSVNIQLLAQILAALVARLDVK</sequence>
<dbReference type="eggNOG" id="ENOG5032S2K">
    <property type="taxonomic scope" value="Bacteria"/>
</dbReference>
<proteinExistence type="predicted"/>
<dbReference type="STRING" id="649747.HMPREF0083_02025"/>
<gene>
    <name evidence="2" type="ORF">HMPREF0083_02025</name>
</gene>
<dbReference type="Pfam" id="PF07552">
    <property type="entry name" value="Coat_X"/>
    <property type="match status" value="2"/>
</dbReference>
<accession>U1X4M7</accession>
<keyword evidence="3" id="KW-1185">Reference proteome</keyword>
<dbReference type="Proteomes" id="UP000016511">
    <property type="component" value="Unassembled WGS sequence"/>
</dbReference>
<evidence type="ECO:0000313" key="3">
    <source>
        <dbReference type="Proteomes" id="UP000016511"/>
    </source>
</evidence>
<keyword evidence="2" id="KW-0167">Capsid protein</keyword>
<evidence type="ECO:0000313" key="2">
    <source>
        <dbReference type="EMBL" id="ERI09930.1"/>
    </source>
</evidence>
<organism evidence="2 3">
    <name type="scientific">Aneurinibacillus aneurinilyticus ATCC 12856</name>
    <dbReference type="NCBI Taxonomy" id="649747"/>
    <lineage>
        <taxon>Bacteria</taxon>
        <taxon>Bacillati</taxon>
        <taxon>Bacillota</taxon>
        <taxon>Bacilli</taxon>
        <taxon>Bacillales</taxon>
        <taxon>Paenibacillaceae</taxon>
        <taxon>Aneurinibacillus group</taxon>
        <taxon>Aneurinibacillus</taxon>
    </lineage>
</organism>
<evidence type="ECO:0000259" key="1">
    <source>
        <dbReference type="Pfam" id="PF07552"/>
    </source>
</evidence>
<comment type="caution">
    <text evidence="2">The sequence shown here is derived from an EMBL/GenBank/DDBJ whole genome shotgun (WGS) entry which is preliminary data.</text>
</comment>
<dbReference type="HOGENOM" id="CLU_113609_2_0_9"/>
<dbReference type="GO" id="GO:0031160">
    <property type="term" value="C:spore wall"/>
    <property type="evidence" value="ECO:0007669"/>
    <property type="project" value="InterPro"/>
</dbReference>
<feature type="domain" description="Spore coat protein X/V" evidence="1">
    <location>
        <begin position="40"/>
        <end position="94"/>
    </location>
</feature>
<dbReference type="EMBL" id="AWSJ01000130">
    <property type="protein sequence ID" value="ERI09930.1"/>
    <property type="molecule type" value="Genomic_DNA"/>
</dbReference>
<dbReference type="AlphaFoldDB" id="U1X4M7"/>
<name>U1X4M7_ANEAE</name>
<dbReference type="GO" id="GO:0030435">
    <property type="term" value="P:sporulation resulting in formation of a cellular spore"/>
    <property type="evidence" value="ECO:0007669"/>
    <property type="project" value="InterPro"/>
</dbReference>
<dbReference type="PATRIC" id="fig|649747.3.peg.1830"/>